<gene>
    <name evidence="2" type="ORF">PCON_12402</name>
</gene>
<keyword evidence="3" id="KW-1185">Reference proteome</keyword>
<sequence length="245" mass="25340">MGNYKDQQKRQEKKKTEQAAQTNGGIAGSCTAEAVKTKTALNEGEKDTVAPVAPVAPVSGSTTTFHGMNPRPTLSADASNEAQRPPNVLAGVGHQASATPPAADTPTATPSNHTLVATANPDTATPTPHRHGRPPGSKNRPKSPPTLGLVLPASGTASATDLDTQTTTAPATPGQQLVPGFSSGPGPAAARPRSQLSPMTQIFALALASIRARESDRQAQAGIVDTSPRVITRRREDDEEEIGRE</sequence>
<accession>U4LKM7</accession>
<dbReference type="Proteomes" id="UP000018144">
    <property type="component" value="Unassembled WGS sequence"/>
</dbReference>
<evidence type="ECO:0000256" key="1">
    <source>
        <dbReference type="SAM" id="MobiDB-lite"/>
    </source>
</evidence>
<feature type="compositionally biased region" description="Low complexity" evidence="1">
    <location>
        <begin position="49"/>
        <end position="58"/>
    </location>
</feature>
<feature type="compositionally biased region" description="Basic and acidic residues" evidence="1">
    <location>
        <begin position="1"/>
        <end position="17"/>
    </location>
</feature>
<feature type="region of interest" description="Disordered" evidence="1">
    <location>
        <begin position="1"/>
        <end position="196"/>
    </location>
</feature>
<organism evidence="2 3">
    <name type="scientific">Pyronema omphalodes (strain CBS 100304)</name>
    <name type="common">Pyronema confluens</name>
    <dbReference type="NCBI Taxonomy" id="1076935"/>
    <lineage>
        <taxon>Eukaryota</taxon>
        <taxon>Fungi</taxon>
        <taxon>Dikarya</taxon>
        <taxon>Ascomycota</taxon>
        <taxon>Pezizomycotina</taxon>
        <taxon>Pezizomycetes</taxon>
        <taxon>Pezizales</taxon>
        <taxon>Pyronemataceae</taxon>
        <taxon>Pyronema</taxon>
    </lineage>
</organism>
<name>U4LKM7_PYROM</name>
<dbReference type="EMBL" id="HF935724">
    <property type="protein sequence ID" value="CCX32132.1"/>
    <property type="molecule type" value="Genomic_DNA"/>
</dbReference>
<protein>
    <submittedName>
        <fullName evidence="2">Uncharacterized protein</fullName>
    </submittedName>
</protein>
<evidence type="ECO:0000313" key="2">
    <source>
        <dbReference type="EMBL" id="CCX32132.1"/>
    </source>
</evidence>
<proteinExistence type="predicted"/>
<dbReference type="AlphaFoldDB" id="U4LKM7"/>
<reference evidence="2 3" key="1">
    <citation type="journal article" date="2013" name="PLoS Genet.">
        <title>The genome and development-dependent transcriptomes of Pyronema confluens: a window into fungal evolution.</title>
        <authorList>
            <person name="Traeger S."/>
            <person name="Altegoer F."/>
            <person name="Freitag M."/>
            <person name="Gabaldon T."/>
            <person name="Kempken F."/>
            <person name="Kumar A."/>
            <person name="Marcet-Houben M."/>
            <person name="Poggeler S."/>
            <person name="Stajich J.E."/>
            <person name="Nowrousian M."/>
        </authorList>
    </citation>
    <scope>NUCLEOTIDE SEQUENCE [LARGE SCALE GENOMIC DNA]</scope>
    <source>
        <strain evidence="3">CBS 100304</strain>
        <tissue evidence="2">Vegetative mycelium</tissue>
    </source>
</reference>
<dbReference type="PROSITE" id="PS51257">
    <property type="entry name" value="PROKAR_LIPOPROTEIN"/>
    <property type="match status" value="1"/>
</dbReference>
<feature type="compositionally biased region" description="Low complexity" evidence="1">
    <location>
        <begin position="98"/>
        <end position="110"/>
    </location>
</feature>
<feature type="compositionally biased region" description="Low complexity" evidence="1">
    <location>
        <begin position="156"/>
        <end position="173"/>
    </location>
</feature>
<feature type="compositionally biased region" description="Low complexity" evidence="1">
    <location>
        <begin position="117"/>
        <end position="127"/>
    </location>
</feature>
<evidence type="ECO:0000313" key="3">
    <source>
        <dbReference type="Proteomes" id="UP000018144"/>
    </source>
</evidence>